<evidence type="ECO:0000313" key="4">
    <source>
        <dbReference type="Proteomes" id="UP001231518"/>
    </source>
</evidence>
<dbReference type="PANTHER" id="PTHR14633">
    <property type="entry name" value="LITTLE ELONGATION COMPLEX SUBUNIT 2"/>
    <property type="match status" value="1"/>
</dbReference>
<feature type="domain" description="Little elongation complex subunit 2 C-terminal" evidence="2">
    <location>
        <begin position="772"/>
        <end position="901"/>
    </location>
</feature>
<evidence type="ECO:0000256" key="1">
    <source>
        <dbReference type="SAM" id="MobiDB-lite"/>
    </source>
</evidence>
<dbReference type="GO" id="GO:0045945">
    <property type="term" value="P:positive regulation of transcription by RNA polymerase III"/>
    <property type="evidence" value="ECO:0007669"/>
    <property type="project" value="TreeGrafter"/>
</dbReference>
<evidence type="ECO:0000259" key="2">
    <source>
        <dbReference type="Pfam" id="PF10505"/>
    </source>
</evidence>
<dbReference type="GO" id="GO:0008023">
    <property type="term" value="C:transcription elongation factor complex"/>
    <property type="evidence" value="ECO:0007669"/>
    <property type="project" value="InterPro"/>
</dbReference>
<dbReference type="Pfam" id="PF10505">
    <property type="entry name" value="NARG2_C"/>
    <property type="match status" value="1"/>
</dbReference>
<dbReference type="GO" id="GO:0042795">
    <property type="term" value="P:snRNA transcription by RNA polymerase II"/>
    <property type="evidence" value="ECO:0007669"/>
    <property type="project" value="TreeGrafter"/>
</dbReference>
<name>A0AAD7YR52_MYTSE</name>
<comment type="caution">
    <text evidence="3">The sequence shown here is derived from an EMBL/GenBank/DDBJ whole genome shotgun (WGS) entry which is preliminary data.</text>
</comment>
<feature type="region of interest" description="Disordered" evidence="1">
    <location>
        <begin position="908"/>
        <end position="929"/>
    </location>
</feature>
<dbReference type="EMBL" id="JARGEI010000010">
    <property type="protein sequence ID" value="KAJ8724745.1"/>
    <property type="molecule type" value="Genomic_DNA"/>
</dbReference>
<protein>
    <recommendedName>
        <fullName evidence="2">Little elongation complex subunit 2 C-terminal domain-containing protein</fullName>
    </recommendedName>
</protein>
<feature type="compositionally biased region" description="Polar residues" evidence="1">
    <location>
        <begin position="689"/>
        <end position="709"/>
    </location>
</feature>
<proteinExistence type="predicted"/>
<dbReference type="AlphaFoldDB" id="A0AAD7YR52"/>
<accession>A0AAD7YR52</accession>
<dbReference type="InterPro" id="IPR019535">
    <property type="entry name" value="ICE2_C"/>
</dbReference>
<reference evidence="3" key="1">
    <citation type="submission" date="2023-03" db="EMBL/GenBank/DDBJ databases">
        <title>Chromosome-level genomes of two armyworms, Mythimna separata and Mythimna loreyi, provide insights into the biosynthesis and reception of sex pheromones.</title>
        <authorList>
            <person name="Zhao H."/>
        </authorList>
    </citation>
    <scope>NUCLEOTIDE SEQUENCE</scope>
    <source>
        <strain evidence="3">BeijingLab</strain>
        <tissue evidence="3">Pupa</tissue>
    </source>
</reference>
<feature type="region of interest" description="Disordered" evidence="1">
    <location>
        <begin position="434"/>
        <end position="709"/>
    </location>
</feature>
<dbReference type="PANTHER" id="PTHR14633:SF3">
    <property type="entry name" value="LITTLE ELONGATION COMPLEX SUBUNIT 2"/>
    <property type="match status" value="1"/>
</dbReference>
<dbReference type="GO" id="GO:0042796">
    <property type="term" value="P:snRNA transcription by RNA polymerase III"/>
    <property type="evidence" value="ECO:0007669"/>
    <property type="project" value="TreeGrafter"/>
</dbReference>
<organism evidence="3 4">
    <name type="scientific">Mythimna separata</name>
    <name type="common">Oriental armyworm</name>
    <name type="synonym">Pseudaletia separata</name>
    <dbReference type="NCBI Taxonomy" id="271217"/>
    <lineage>
        <taxon>Eukaryota</taxon>
        <taxon>Metazoa</taxon>
        <taxon>Ecdysozoa</taxon>
        <taxon>Arthropoda</taxon>
        <taxon>Hexapoda</taxon>
        <taxon>Insecta</taxon>
        <taxon>Pterygota</taxon>
        <taxon>Neoptera</taxon>
        <taxon>Endopterygota</taxon>
        <taxon>Lepidoptera</taxon>
        <taxon>Glossata</taxon>
        <taxon>Ditrysia</taxon>
        <taxon>Noctuoidea</taxon>
        <taxon>Noctuidae</taxon>
        <taxon>Noctuinae</taxon>
        <taxon>Hadenini</taxon>
        <taxon>Mythimna</taxon>
    </lineage>
</organism>
<evidence type="ECO:0000313" key="3">
    <source>
        <dbReference type="EMBL" id="KAJ8724745.1"/>
    </source>
</evidence>
<sequence length="935" mass="102429">MMEFVSMKVAMLDWYDREDRNAYFLREDDIDHCATERLLRNQFYDPLVSSDSDDDTPNNINWDQIFESSKQQQKPKLFVPCFRPVAQYPKLSELTTHQHIQFLKILSIQNPSVLEDLNLGKPTRKDLKEFEDAKETYLKEQEAYKEWAKSQWASDHCIRALRPKPAVERVYEAEFKMKAQRMQALPKHYDIAAQISLESRKNNCDAVLKEELIKVTLAEMPQVQVPDKIEKPFNIITPCTVPEPCQKHPYQIVLPNEETLSMLPITEIHRELATFALSSDAQYIASENALKCLTQWNRHWLLPVSVCDTIGADGKKVNVMVLDSEFSVHKEAAHMRAYKAYRHLLENALIPSSEKEKICEVTRSRVVKKGVVAPCKLKVAVKQPAQDMDVSSDEEDNKLFIDTGDDVDMAEPFAGFTPPKVELGSHTPYAGIVSPNASLSSPKGGFSPPSSGLRSPRGGFSPPRSGLRSPKGGFSPPSYSLRSPKAGFAPPAENLRSPKAGFAPPSANLRSPRAGFAPPLENLHSPKADYTPPSANLRSPRAGFAPPAESLRSPKAGFAPPAANLRSPKAGFASPSTSLSSPKAGYGPPAENLRSPKAGFGPPAENLRSPKSGYAPPAESLRSPKAGFAPPAENLRSPKAGFASPGVGSSDASFGSPKALSFGSPAKKSMRGKTEVAPRRSARLGGQETAGNLTSATSSTLSEDVPMSTESVTKAANRKPSEEYNVAPNAGHPQRIARKKASEECPVVVPDIGVYSCTCKGTFYEKPPRRSYRKWQFSKEGTNEKLDIIIHSPHKAKDKTEELILEPLPEYQIDLGASEQSPDAVRSAALSLALRKKASLLNVRLDGSTGEVVTFEKLSAETFAEKHPDVTRQVISIIHAAISQLQELRPGHYVLQHEVGPSRSCLRRDAAGHQHHTRRHQSAAGAEAGTLCAAA</sequence>
<dbReference type="Proteomes" id="UP001231518">
    <property type="component" value="Chromosome 7"/>
</dbReference>
<gene>
    <name evidence="3" type="ORF">PYW07_015703</name>
</gene>
<feature type="compositionally biased region" description="Low complexity" evidence="1">
    <location>
        <begin position="438"/>
        <end position="470"/>
    </location>
</feature>
<keyword evidence="4" id="KW-1185">Reference proteome</keyword>